<proteinExistence type="predicted"/>
<organism evidence="1 2">
    <name type="scientific">Persea americana</name>
    <name type="common">Avocado</name>
    <dbReference type="NCBI Taxonomy" id="3435"/>
    <lineage>
        <taxon>Eukaryota</taxon>
        <taxon>Viridiplantae</taxon>
        <taxon>Streptophyta</taxon>
        <taxon>Embryophyta</taxon>
        <taxon>Tracheophyta</taxon>
        <taxon>Spermatophyta</taxon>
        <taxon>Magnoliopsida</taxon>
        <taxon>Magnoliidae</taxon>
        <taxon>Laurales</taxon>
        <taxon>Lauraceae</taxon>
        <taxon>Persea</taxon>
    </lineage>
</organism>
<accession>A0ACC2L535</accession>
<dbReference type="Proteomes" id="UP001234297">
    <property type="component" value="Chromosome 6"/>
</dbReference>
<name>A0ACC2L535_PERAE</name>
<dbReference type="EMBL" id="CM056814">
    <property type="protein sequence ID" value="KAJ8628473.1"/>
    <property type="molecule type" value="Genomic_DNA"/>
</dbReference>
<gene>
    <name evidence="1" type="ORF">MRB53_021780</name>
</gene>
<comment type="caution">
    <text evidence="1">The sequence shown here is derived from an EMBL/GenBank/DDBJ whole genome shotgun (WGS) entry which is preliminary data.</text>
</comment>
<reference evidence="1 2" key="1">
    <citation type="journal article" date="2022" name="Hortic Res">
        <title>A haplotype resolved chromosomal level avocado genome allows analysis of novel avocado genes.</title>
        <authorList>
            <person name="Nath O."/>
            <person name="Fletcher S.J."/>
            <person name="Hayward A."/>
            <person name="Shaw L.M."/>
            <person name="Masouleh A.K."/>
            <person name="Furtado A."/>
            <person name="Henry R.J."/>
            <person name="Mitter N."/>
        </authorList>
    </citation>
    <scope>NUCLEOTIDE SEQUENCE [LARGE SCALE GENOMIC DNA]</scope>
    <source>
        <strain evidence="2">cv. Hass</strain>
    </source>
</reference>
<keyword evidence="2" id="KW-1185">Reference proteome</keyword>
<evidence type="ECO:0000313" key="1">
    <source>
        <dbReference type="EMBL" id="KAJ8628473.1"/>
    </source>
</evidence>
<sequence>MVKELELIGASIENVAEMNDDGITNSPVEENMAHMIGEHNLDTRIFIRFYVGVLELGFARRTFELGLGFTGSWNVMIGGQAKYWELQMAHQLFFEMPKRNVMSWNSMIAAFSQSGRLNGVISLYEWVRERTIASGTAMTTAYAWHGRIHEAMTFFEQIPKPNVVTWNAMLAGYAQEEACEILRRMHMRNVISWAAIISGCT</sequence>
<protein>
    <submittedName>
        <fullName evidence="1">Uncharacterized protein</fullName>
    </submittedName>
</protein>
<evidence type="ECO:0000313" key="2">
    <source>
        <dbReference type="Proteomes" id="UP001234297"/>
    </source>
</evidence>